<gene>
    <name evidence="2" type="ORF">SAMN05444483_101412</name>
</gene>
<dbReference type="Proteomes" id="UP000183945">
    <property type="component" value="Unassembled WGS sequence"/>
</dbReference>
<dbReference type="RefSeq" id="WP_072876180.1">
    <property type="nucleotide sequence ID" value="NZ_FQVT01000001.1"/>
</dbReference>
<name>A0A1M5C9P9_SALEC</name>
<accession>A0A1M5C9P9</accession>
<evidence type="ECO:0000313" key="3">
    <source>
        <dbReference type="Proteomes" id="UP000183945"/>
    </source>
</evidence>
<reference evidence="3" key="1">
    <citation type="submission" date="2016-11" db="EMBL/GenBank/DDBJ databases">
        <authorList>
            <person name="Varghese N."/>
            <person name="Submissions S."/>
        </authorList>
    </citation>
    <scope>NUCLEOTIDE SEQUENCE [LARGE SCALE GENOMIC DNA]</scope>
    <source>
        <strain evidence="3">DSM 24579</strain>
    </source>
</reference>
<organism evidence="2 3">
    <name type="scientific">Salegentibacter echinorum</name>
    <dbReference type="NCBI Taxonomy" id="1073325"/>
    <lineage>
        <taxon>Bacteria</taxon>
        <taxon>Pseudomonadati</taxon>
        <taxon>Bacteroidota</taxon>
        <taxon>Flavobacteriia</taxon>
        <taxon>Flavobacteriales</taxon>
        <taxon>Flavobacteriaceae</taxon>
        <taxon>Salegentibacter</taxon>
    </lineage>
</organism>
<evidence type="ECO:0008006" key="4">
    <source>
        <dbReference type="Google" id="ProtNLM"/>
    </source>
</evidence>
<keyword evidence="3" id="KW-1185">Reference proteome</keyword>
<dbReference type="OrthoDB" id="1447694at2"/>
<sequence>MKNFINKYREFYFLLFLCIISLTLQAQQENEFTSSGNINSEEQAKTETSFIERFSIKQHKEEDFNAALGQKRYFRSYLNYDHKRIHFEMGAGPITQSSYLNPMVVDQLIGADARFEYALNKTFSLYAFGRFVSKSLNKKDFKSFYAVEPFFYNSEVGAGIKGSFNNLKIDLGTRTALDAPVNQVGPKTRINSSFSLEF</sequence>
<feature type="signal peptide" evidence="1">
    <location>
        <begin position="1"/>
        <end position="26"/>
    </location>
</feature>
<dbReference type="EMBL" id="FQVT01000001">
    <property type="protein sequence ID" value="SHF51473.1"/>
    <property type="molecule type" value="Genomic_DNA"/>
</dbReference>
<proteinExistence type="predicted"/>
<dbReference type="AlphaFoldDB" id="A0A1M5C9P9"/>
<keyword evidence="1" id="KW-0732">Signal</keyword>
<evidence type="ECO:0000256" key="1">
    <source>
        <dbReference type="SAM" id="SignalP"/>
    </source>
</evidence>
<evidence type="ECO:0000313" key="2">
    <source>
        <dbReference type="EMBL" id="SHF51473.1"/>
    </source>
</evidence>
<feature type="chain" id="PRO_5012635252" description="MetA-pathway of phenol degradation" evidence="1">
    <location>
        <begin position="27"/>
        <end position="198"/>
    </location>
</feature>
<protein>
    <recommendedName>
        <fullName evidence="4">MetA-pathway of phenol degradation</fullName>
    </recommendedName>
</protein>